<dbReference type="InterPro" id="IPR001878">
    <property type="entry name" value="Znf_CCHC"/>
</dbReference>
<feature type="compositionally biased region" description="Polar residues" evidence="2">
    <location>
        <begin position="347"/>
        <end position="362"/>
    </location>
</feature>
<keyword evidence="1" id="KW-0862">Zinc</keyword>
<keyword evidence="3" id="KW-0472">Membrane</keyword>
<keyword evidence="3" id="KW-1133">Transmembrane helix</keyword>
<keyword evidence="1" id="KW-0479">Metal-binding</keyword>
<keyword evidence="6" id="KW-1185">Reference proteome</keyword>
<dbReference type="AlphaFoldDB" id="A0A484K920"/>
<dbReference type="PANTHER" id="PTHR47481">
    <property type="match status" value="1"/>
</dbReference>
<evidence type="ECO:0000256" key="3">
    <source>
        <dbReference type="SAM" id="Phobius"/>
    </source>
</evidence>
<sequence length="550" mass="61725">MTDLQVVNGMKKLNNNNYNMWSTCMMSYMQGQDLWEIVNGNEVVQPIEDANGSLRKWKIKAGKALFALKTTVEEEILEHIRDAGTPNEAWVSLARLFSKKNNSKLQLLESELLSVSQREMTVAQFFHKVKTLCREISELDPEAAIKDARIRCIIIHGLKPEYRGFVAAIQGWPEQPSLVEFENLLADQEALAKQMGGVSLKKEEEALYVNRGRHNSKQHTGGSKKSDEETRDRQNERKSRGGGAWKNQKQGRKFEGMCFNCNKKRHMAKDCWSKKKTVEGNTATSTVEEEWDAEAFFAADEAEVALSATTNKEVLPDSGNFKELFESPVYLDLKAGEIEEESGSSEADGNQNSRQRASPSTQEVERQRLLRKKKQRRDRIVWGIVAYVLLHLALAPVLYVFVLKAKHPALRLKSATFVGDRDAANSSFSLTLNAVLAVKNPNFGWYKYQNGSVWFSYGGRPVGNGSVPAGKVGFRSRKTVEGIVVEVRLGSDLRSRNFTLNVGGKLEGRVRTLMMKQLADILTKPLPPVPFEYLCSKLPLVSVDQLAGGY</sequence>
<dbReference type="OrthoDB" id="1300516at2759"/>
<accession>A0A484K920</accession>
<keyword evidence="1" id="KW-0863">Zinc-finger</keyword>
<dbReference type="Pfam" id="PF14223">
    <property type="entry name" value="Retrotran_gag_2"/>
    <property type="match status" value="1"/>
</dbReference>
<organism evidence="5 6">
    <name type="scientific">Cuscuta campestris</name>
    <dbReference type="NCBI Taxonomy" id="132261"/>
    <lineage>
        <taxon>Eukaryota</taxon>
        <taxon>Viridiplantae</taxon>
        <taxon>Streptophyta</taxon>
        <taxon>Embryophyta</taxon>
        <taxon>Tracheophyta</taxon>
        <taxon>Spermatophyta</taxon>
        <taxon>Magnoliopsida</taxon>
        <taxon>eudicotyledons</taxon>
        <taxon>Gunneridae</taxon>
        <taxon>Pentapetalae</taxon>
        <taxon>asterids</taxon>
        <taxon>lamiids</taxon>
        <taxon>Solanales</taxon>
        <taxon>Convolvulaceae</taxon>
        <taxon>Cuscuteae</taxon>
        <taxon>Cuscuta</taxon>
        <taxon>Cuscuta subgen. Grammica</taxon>
        <taxon>Cuscuta sect. Cleistogrammica</taxon>
    </lineage>
</organism>
<dbReference type="PANTHER" id="PTHR47481:SF36">
    <property type="entry name" value="CCHC-TYPE DOMAIN-CONTAINING PROTEIN"/>
    <property type="match status" value="1"/>
</dbReference>
<keyword evidence="3" id="KW-0812">Transmembrane</keyword>
<feature type="region of interest" description="Disordered" evidence="2">
    <location>
        <begin position="209"/>
        <end position="249"/>
    </location>
</feature>
<evidence type="ECO:0000256" key="1">
    <source>
        <dbReference type="PROSITE-ProRule" id="PRU00047"/>
    </source>
</evidence>
<name>A0A484K920_9ASTE</name>
<dbReference type="PROSITE" id="PS50158">
    <property type="entry name" value="ZF_CCHC"/>
    <property type="match status" value="1"/>
</dbReference>
<dbReference type="GO" id="GO:0003676">
    <property type="term" value="F:nucleic acid binding"/>
    <property type="evidence" value="ECO:0007669"/>
    <property type="project" value="InterPro"/>
</dbReference>
<feature type="transmembrane region" description="Helical" evidence="3">
    <location>
        <begin position="380"/>
        <end position="403"/>
    </location>
</feature>
<dbReference type="InterPro" id="IPR036875">
    <property type="entry name" value="Znf_CCHC_sf"/>
</dbReference>
<evidence type="ECO:0000259" key="4">
    <source>
        <dbReference type="PROSITE" id="PS50158"/>
    </source>
</evidence>
<feature type="compositionally biased region" description="Basic and acidic residues" evidence="2">
    <location>
        <begin position="224"/>
        <end position="239"/>
    </location>
</feature>
<protein>
    <recommendedName>
        <fullName evidence="4">CCHC-type domain-containing protein</fullName>
    </recommendedName>
</protein>
<gene>
    <name evidence="5" type="ORF">CCAM_LOCUS72</name>
</gene>
<reference evidence="5 6" key="1">
    <citation type="submission" date="2018-04" db="EMBL/GenBank/DDBJ databases">
        <authorList>
            <person name="Vogel A."/>
        </authorList>
    </citation>
    <scope>NUCLEOTIDE SEQUENCE [LARGE SCALE GENOMIC DNA]</scope>
</reference>
<proteinExistence type="predicted"/>
<evidence type="ECO:0000313" key="6">
    <source>
        <dbReference type="Proteomes" id="UP000595140"/>
    </source>
</evidence>
<feature type="region of interest" description="Disordered" evidence="2">
    <location>
        <begin position="340"/>
        <end position="370"/>
    </location>
</feature>
<evidence type="ECO:0000313" key="5">
    <source>
        <dbReference type="EMBL" id="VFQ58296.1"/>
    </source>
</evidence>
<dbReference type="EMBL" id="OOIL02000001">
    <property type="protein sequence ID" value="VFQ58296.1"/>
    <property type="molecule type" value="Genomic_DNA"/>
</dbReference>
<dbReference type="SMART" id="SM00343">
    <property type="entry name" value="ZnF_C2HC"/>
    <property type="match status" value="1"/>
</dbReference>
<evidence type="ECO:0000256" key="2">
    <source>
        <dbReference type="SAM" id="MobiDB-lite"/>
    </source>
</evidence>
<dbReference type="SUPFAM" id="SSF57756">
    <property type="entry name" value="Retrovirus zinc finger-like domains"/>
    <property type="match status" value="1"/>
</dbReference>
<dbReference type="Proteomes" id="UP000595140">
    <property type="component" value="Unassembled WGS sequence"/>
</dbReference>
<dbReference type="GO" id="GO:0008270">
    <property type="term" value="F:zinc ion binding"/>
    <property type="evidence" value="ECO:0007669"/>
    <property type="project" value="UniProtKB-KW"/>
</dbReference>
<feature type="domain" description="CCHC-type" evidence="4">
    <location>
        <begin position="258"/>
        <end position="271"/>
    </location>
</feature>